<dbReference type="Gene3D" id="1.20.1280.50">
    <property type="match status" value="1"/>
</dbReference>
<evidence type="ECO:0000313" key="5">
    <source>
        <dbReference type="Proteomes" id="UP001054889"/>
    </source>
</evidence>
<dbReference type="PANTHER" id="PTHR32141">
    <property type="match status" value="1"/>
</dbReference>
<dbReference type="Gene3D" id="3.80.10.10">
    <property type="entry name" value="Ribonuclease Inhibitor"/>
    <property type="match status" value="1"/>
</dbReference>
<dbReference type="Pfam" id="PF24758">
    <property type="entry name" value="LRR_At5g56370"/>
    <property type="match status" value="1"/>
</dbReference>
<dbReference type="InterPro" id="IPR001810">
    <property type="entry name" value="F-box_dom"/>
</dbReference>
<dbReference type="InterPro" id="IPR055411">
    <property type="entry name" value="LRR_FXL15/At3g58940/PEG3-like"/>
</dbReference>
<gene>
    <name evidence="4" type="primary">ga25435</name>
    <name evidence="4" type="ORF">PR202_ga25435</name>
</gene>
<feature type="domain" description="F-box/LRR-repeat protein 15/At3g58940/PEG3-like LRR" evidence="3">
    <location>
        <begin position="129"/>
        <end position="315"/>
    </location>
</feature>
<comment type="caution">
    <text evidence="4">The sequence shown here is derived from an EMBL/GenBank/DDBJ whole genome shotgun (WGS) entry which is preliminary data.</text>
</comment>
<dbReference type="SUPFAM" id="SSF81383">
    <property type="entry name" value="F-box domain"/>
    <property type="match status" value="1"/>
</dbReference>
<dbReference type="InterPro" id="IPR032675">
    <property type="entry name" value="LRR_dom_sf"/>
</dbReference>
<dbReference type="EMBL" id="BQKI01000014">
    <property type="protein sequence ID" value="GJN07593.1"/>
    <property type="molecule type" value="Genomic_DNA"/>
</dbReference>
<sequence length="327" mass="36033">MEEGMAAAPPTNIKKRKSDRMEGGEPPPPGSVKCDSDGSLDLISRLPDEVLGTIISLLPTMDGARTQAISWRWRPLWRSSPLNLQADHNFTGQDRKRIAFVSKILSVHPGPARRLALLGIRLRHRYGKIDGWLRSRALTGLREMVFRYEIEDPQLPYPLPPSALRFAPTLCAPEIGNCDFPNELAPSLNFPCLKQLTLCSVTMSQDALHSLLSGCTILESLLLMGNNGIASLHVSSPTLRSIGFSASGYWVQLQYGIMLQELVIEDAPCLERLLPLNPNYGPATIRVIRAPKLEILGLLSDGISKLQLGTLVFQLGDLSVHREDFGP</sequence>
<dbReference type="PANTHER" id="PTHR32141:SF160">
    <property type="entry name" value="F-BOX DOMAIN-CONTAINING PROTEIN"/>
    <property type="match status" value="1"/>
</dbReference>
<feature type="domain" description="F-box" evidence="2">
    <location>
        <begin position="43"/>
        <end position="83"/>
    </location>
</feature>
<dbReference type="SUPFAM" id="SSF52047">
    <property type="entry name" value="RNI-like"/>
    <property type="match status" value="1"/>
</dbReference>
<evidence type="ECO:0000256" key="1">
    <source>
        <dbReference type="SAM" id="MobiDB-lite"/>
    </source>
</evidence>
<dbReference type="InterPro" id="IPR036047">
    <property type="entry name" value="F-box-like_dom_sf"/>
</dbReference>
<dbReference type="InterPro" id="IPR055302">
    <property type="entry name" value="F-box_dom-containing"/>
</dbReference>
<dbReference type="Proteomes" id="UP001054889">
    <property type="component" value="Unassembled WGS sequence"/>
</dbReference>
<keyword evidence="5" id="KW-1185">Reference proteome</keyword>
<reference evidence="4" key="1">
    <citation type="journal article" date="2018" name="DNA Res.">
        <title>Multiple hybrid de novo genome assembly of finger millet, an orphan allotetraploid crop.</title>
        <authorList>
            <person name="Hatakeyama M."/>
            <person name="Aluri S."/>
            <person name="Balachadran M.T."/>
            <person name="Sivarajan S.R."/>
            <person name="Patrignani A."/>
            <person name="Gruter S."/>
            <person name="Poveda L."/>
            <person name="Shimizu-Inatsugi R."/>
            <person name="Baeten J."/>
            <person name="Francoijs K.J."/>
            <person name="Nataraja K.N."/>
            <person name="Reddy Y.A.N."/>
            <person name="Phadnis S."/>
            <person name="Ravikumar R.L."/>
            <person name="Schlapbach R."/>
            <person name="Sreeman S.M."/>
            <person name="Shimizu K.K."/>
        </authorList>
    </citation>
    <scope>NUCLEOTIDE SEQUENCE</scope>
</reference>
<proteinExistence type="predicted"/>
<protein>
    <recommendedName>
        <fullName evidence="6">F-box domain-containing protein</fullName>
    </recommendedName>
</protein>
<evidence type="ECO:0000313" key="4">
    <source>
        <dbReference type="EMBL" id="GJN07593.1"/>
    </source>
</evidence>
<accession>A0AAV5DAY1</accession>
<evidence type="ECO:0000259" key="3">
    <source>
        <dbReference type="Pfam" id="PF24758"/>
    </source>
</evidence>
<dbReference type="AlphaFoldDB" id="A0AAV5DAY1"/>
<name>A0AAV5DAY1_ELECO</name>
<reference evidence="4" key="2">
    <citation type="submission" date="2021-12" db="EMBL/GenBank/DDBJ databases">
        <title>Resequencing data analysis of finger millet.</title>
        <authorList>
            <person name="Hatakeyama M."/>
            <person name="Aluri S."/>
            <person name="Balachadran M.T."/>
            <person name="Sivarajan S.R."/>
            <person name="Poveda L."/>
            <person name="Shimizu-Inatsugi R."/>
            <person name="Schlapbach R."/>
            <person name="Sreeman S.M."/>
            <person name="Shimizu K.K."/>
        </authorList>
    </citation>
    <scope>NUCLEOTIDE SEQUENCE</scope>
</reference>
<evidence type="ECO:0008006" key="6">
    <source>
        <dbReference type="Google" id="ProtNLM"/>
    </source>
</evidence>
<dbReference type="CDD" id="cd22160">
    <property type="entry name" value="F-box_AtFBL13-like"/>
    <property type="match status" value="1"/>
</dbReference>
<evidence type="ECO:0000259" key="2">
    <source>
        <dbReference type="Pfam" id="PF00646"/>
    </source>
</evidence>
<dbReference type="InterPro" id="IPR053781">
    <property type="entry name" value="F-box_AtFBL13-like"/>
</dbReference>
<dbReference type="Pfam" id="PF00646">
    <property type="entry name" value="F-box"/>
    <property type="match status" value="1"/>
</dbReference>
<organism evidence="4 5">
    <name type="scientific">Eleusine coracana subsp. coracana</name>
    <dbReference type="NCBI Taxonomy" id="191504"/>
    <lineage>
        <taxon>Eukaryota</taxon>
        <taxon>Viridiplantae</taxon>
        <taxon>Streptophyta</taxon>
        <taxon>Embryophyta</taxon>
        <taxon>Tracheophyta</taxon>
        <taxon>Spermatophyta</taxon>
        <taxon>Magnoliopsida</taxon>
        <taxon>Liliopsida</taxon>
        <taxon>Poales</taxon>
        <taxon>Poaceae</taxon>
        <taxon>PACMAD clade</taxon>
        <taxon>Chloridoideae</taxon>
        <taxon>Cynodonteae</taxon>
        <taxon>Eleusininae</taxon>
        <taxon>Eleusine</taxon>
    </lineage>
</organism>
<feature type="region of interest" description="Disordered" evidence="1">
    <location>
        <begin position="1"/>
        <end position="37"/>
    </location>
</feature>